<reference evidence="1" key="1">
    <citation type="submission" date="2021-02" db="EMBL/GenBank/DDBJ databases">
        <authorList>
            <person name="Nowell W R."/>
        </authorList>
    </citation>
    <scope>NUCLEOTIDE SEQUENCE</scope>
</reference>
<protein>
    <recommendedName>
        <fullName evidence="3">HEAT repeat domain-containing protein</fullName>
    </recommendedName>
</protein>
<feature type="non-terminal residue" evidence="1">
    <location>
        <position position="22"/>
    </location>
</feature>
<accession>A0A820IUW6</accession>
<dbReference type="Proteomes" id="UP000663874">
    <property type="component" value="Unassembled WGS sequence"/>
</dbReference>
<gene>
    <name evidence="1" type="ORF">FNK824_LOCUS41208</name>
</gene>
<sequence>MDVRSSACRALGELGEKAATSE</sequence>
<dbReference type="EMBL" id="CAJOBE010038302">
    <property type="protein sequence ID" value="CAF4317314.1"/>
    <property type="molecule type" value="Genomic_DNA"/>
</dbReference>
<evidence type="ECO:0008006" key="3">
    <source>
        <dbReference type="Google" id="ProtNLM"/>
    </source>
</evidence>
<comment type="caution">
    <text evidence="1">The sequence shown here is derived from an EMBL/GenBank/DDBJ whole genome shotgun (WGS) entry which is preliminary data.</text>
</comment>
<evidence type="ECO:0000313" key="1">
    <source>
        <dbReference type="EMBL" id="CAF4317314.1"/>
    </source>
</evidence>
<organism evidence="1 2">
    <name type="scientific">Rotaria sordida</name>
    <dbReference type="NCBI Taxonomy" id="392033"/>
    <lineage>
        <taxon>Eukaryota</taxon>
        <taxon>Metazoa</taxon>
        <taxon>Spiralia</taxon>
        <taxon>Gnathifera</taxon>
        <taxon>Rotifera</taxon>
        <taxon>Eurotatoria</taxon>
        <taxon>Bdelloidea</taxon>
        <taxon>Philodinida</taxon>
        <taxon>Philodinidae</taxon>
        <taxon>Rotaria</taxon>
    </lineage>
</organism>
<name>A0A820IUW6_9BILA</name>
<proteinExistence type="predicted"/>
<dbReference type="AlphaFoldDB" id="A0A820IUW6"/>
<evidence type="ECO:0000313" key="2">
    <source>
        <dbReference type="Proteomes" id="UP000663874"/>
    </source>
</evidence>